<dbReference type="Proteomes" id="UP000032668">
    <property type="component" value="Unassembled WGS sequence"/>
</dbReference>
<dbReference type="AlphaFoldDB" id="A0A0D6PHH8"/>
<keyword evidence="4" id="KW-0813">Transport</keyword>
<keyword evidence="8" id="KW-0249">Electron transport</keyword>
<comment type="cofactor">
    <cofactor evidence="1">
        <name>[3Fe-4S] cluster</name>
        <dbReference type="ChEBI" id="CHEBI:21137"/>
    </cofactor>
</comment>
<dbReference type="RefSeq" id="WP_048879493.1">
    <property type="nucleotide sequence ID" value="NZ_BANC01000074.1"/>
</dbReference>
<dbReference type="CDD" id="cd10557">
    <property type="entry name" value="NarH_beta-like"/>
    <property type="match status" value="1"/>
</dbReference>
<feature type="domain" description="4Fe-4S ferredoxin-type" evidence="12">
    <location>
        <begin position="174"/>
        <end position="205"/>
    </location>
</feature>
<dbReference type="GO" id="GO:0046872">
    <property type="term" value="F:metal ion binding"/>
    <property type="evidence" value="ECO:0007669"/>
    <property type="project" value="UniProtKB-KW"/>
</dbReference>
<dbReference type="FunFam" id="3.30.70.20:FF:000008">
    <property type="entry name" value="Respiratory nitrate reductase beta subunit"/>
    <property type="match status" value="1"/>
</dbReference>
<dbReference type="SUPFAM" id="SSF54862">
    <property type="entry name" value="4Fe-4S ferredoxins"/>
    <property type="match status" value="1"/>
</dbReference>
<evidence type="ECO:0000256" key="6">
    <source>
        <dbReference type="ARBA" id="ARBA00022723"/>
    </source>
</evidence>
<keyword evidence="10" id="KW-0411">Iron-sulfur</keyword>
<accession>A0A0D6PHH8</accession>
<keyword evidence="9" id="KW-0408">Iron</keyword>
<keyword evidence="6" id="KW-0479">Metal-binding</keyword>
<comment type="caution">
    <text evidence="13">The sequence shown here is derived from an EMBL/GenBank/DDBJ whole genome shotgun (WGS) entry which is preliminary data.</text>
</comment>
<dbReference type="GO" id="GO:0042126">
    <property type="term" value="P:nitrate metabolic process"/>
    <property type="evidence" value="ECO:0007669"/>
    <property type="project" value="InterPro"/>
</dbReference>
<gene>
    <name evidence="13" type="ORF">Aam_076_012</name>
</gene>
<reference evidence="13 14" key="1">
    <citation type="submission" date="2012-11" db="EMBL/GenBank/DDBJ databases">
        <title>Whole genome sequence of Acidocella aminolytica 101 = DSM 11237.</title>
        <authorList>
            <person name="Azuma Y."/>
            <person name="Higashiura N."/>
            <person name="Hirakawa H."/>
            <person name="Matsushita K."/>
        </authorList>
    </citation>
    <scope>NUCLEOTIDE SEQUENCE [LARGE SCALE GENOMIC DNA]</scope>
    <source>
        <strain evidence="14">101 / DSM 11237</strain>
    </source>
</reference>
<evidence type="ECO:0000256" key="11">
    <source>
        <dbReference type="ARBA" id="ARBA00023291"/>
    </source>
</evidence>
<evidence type="ECO:0000313" key="13">
    <source>
        <dbReference type="EMBL" id="GAN81107.1"/>
    </source>
</evidence>
<dbReference type="PANTHER" id="PTHR43518:SF1">
    <property type="entry name" value="RESPIRATORY NITRATE REDUCTASE 1 BETA CHAIN"/>
    <property type="match status" value="1"/>
</dbReference>
<comment type="subcellular location">
    <subcellularLocation>
        <location evidence="3">Cell envelope</location>
    </subcellularLocation>
</comment>
<dbReference type="GO" id="GO:0009325">
    <property type="term" value="C:nitrate reductase complex"/>
    <property type="evidence" value="ECO:0007669"/>
    <property type="project" value="InterPro"/>
</dbReference>
<dbReference type="GO" id="GO:0009055">
    <property type="term" value="F:electron transfer activity"/>
    <property type="evidence" value="ECO:0007669"/>
    <property type="project" value="TreeGrafter"/>
</dbReference>
<evidence type="ECO:0000259" key="12">
    <source>
        <dbReference type="PROSITE" id="PS51379"/>
    </source>
</evidence>
<dbReference type="GO" id="GO:0051538">
    <property type="term" value="F:3 iron, 4 sulfur cluster binding"/>
    <property type="evidence" value="ECO:0007669"/>
    <property type="project" value="UniProtKB-KW"/>
</dbReference>
<evidence type="ECO:0000256" key="8">
    <source>
        <dbReference type="ARBA" id="ARBA00022982"/>
    </source>
</evidence>
<protein>
    <submittedName>
        <fullName evidence="13">Respiratory nitrate reductase subunit beta</fullName>
    </submittedName>
</protein>
<name>A0A0D6PHH8_9PROT</name>
<dbReference type="InterPro" id="IPR017896">
    <property type="entry name" value="4Fe4S_Fe-S-bd"/>
</dbReference>
<dbReference type="GO" id="GO:0030313">
    <property type="term" value="C:cell envelope"/>
    <property type="evidence" value="ECO:0007669"/>
    <property type="project" value="UniProtKB-SubCell"/>
</dbReference>
<keyword evidence="11" id="KW-0003">3Fe-4S</keyword>
<dbReference type="GO" id="GO:0009061">
    <property type="term" value="P:anaerobic respiration"/>
    <property type="evidence" value="ECO:0007669"/>
    <property type="project" value="TreeGrafter"/>
</dbReference>
<evidence type="ECO:0000256" key="3">
    <source>
        <dbReference type="ARBA" id="ARBA00004196"/>
    </source>
</evidence>
<dbReference type="Pfam" id="PF13247">
    <property type="entry name" value="Fer4_11"/>
    <property type="match status" value="1"/>
</dbReference>
<dbReference type="InterPro" id="IPR038262">
    <property type="entry name" value="Nitr_red_bet_C_sf"/>
</dbReference>
<keyword evidence="7" id="KW-0677">Repeat</keyword>
<dbReference type="OrthoDB" id="9779457at2"/>
<dbReference type="GO" id="GO:0008940">
    <property type="term" value="F:nitrate reductase activity"/>
    <property type="evidence" value="ECO:0007669"/>
    <property type="project" value="InterPro"/>
</dbReference>
<feature type="domain" description="4Fe-4S ferredoxin-type" evidence="12">
    <location>
        <begin position="207"/>
        <end position="236"/>
    </location>
</feature>
<evidence type="ECO:0000256" key="10">
    <source>
        <dbReference type="ARBA" id="ARBA00023014"/>
    </source>
</evidence>
<evidence type="ECO:0000256" key="7">
    <source>
        <dbReference type="ARBA" id="ARBA00022737"/>
    </source>
</evidence>
<organism evidence="13 14">
    <name type="scientific">Acidocella aminolytica 101 = DSM 11237</name>
    <dbReference type="NCBI Taxonomy" id="1120923"/>
    <lineage>
        <taxon>Bacteria</taxon>
        <taxon>Pseudomonadati</taxon>
        <taxon>Pseudomonadota</taxon>
        <taxon>Alphaproteobacteria</taxon>
        <taxon>Acetobacterales</taxon>
        <taxon>Acidocellaceae</taxon>
        <taxon>Acidocella</taxon>
    </lineage>
</organism>
<dbReference type="Gene3D" id="1.10.3650.10">
    <property type="entry name" value="nitrate reductase domain like"/>
    <property type="match status" value="1"/>
</dbReference>
<dbReference type="PROSITE" id="PS51379">
    <property type="entry name" value="4FE4S_FER_2"/>
    <property type="match status" value="3"/>
</dbReference>
<evidence type="ECO:0000256" key="2">
    <source>
        <dbReference type="ARBA" id="ARBA00001966"/>
    </source>
</evidence>
<keyword evidence="5" id="KW-0004">4Fe-4S</keyword>
<dbReference type="Pfam" id="PF14711">
    <property type="entry name" value="Nitr_red_bet_C"/>
    <property type="match status" value="1"/>
</dbReference>
<dbReference type="NCBIfam" id="TIGR01660">
    <property type="entry name" value="narH"/>
    <property type="match status" value="1"/>
</dbReference>
<dbReference type="GO" id="GO:0016020">
    <property type="term" value="C:membrane"/>
    <property type="evidence" value="ECO:0007669"/>
    <property type="project" value="TreeGrafter"/>
</dbReference>
<keyword evidence="14" id="KW-1185">Reference proteome</keyword>
<evidence type="ECO:0000256" key="9">
    <source>
        <dbReference type="ARBA" id="ARBA00023004"/>
    </source>
</evidence>
<dbReference type="InterPro" id="IPR006547">
    <property type="entry name" value="NO3_Rdtase_bsu"/>
</dbReference>
<dbReference type="EMBL" id="BANC01000074">
    <property type="protein sequence ID" value="GAN81107.1"/>
    <property type="molecule type" value="Genomic_DNA"/>
</dbReference>
<evidence type="ECO:0000256" key="5">
    <source>
        <dbReference type="ARBA" id="ARBA00022485"/>
    </source>
</evidence>
<evidence type="ECO:0000313" key="14">
    <source>
        <dbReference type="Proteomes" id="UP000032668"/>
    </source>
</evidence>
<evidence type="ECO:0000256" key="1">
    <source>
        <dbReference type="ARBA" id="ARBA00001927"/>
    </source>
</evidence>
<dbReference type="PANTHER" id="PTHR43518">
    <property type="entry name" value="NITRATE REDUCTASE BETA SUBUNIT"/>
    <property type="match status" value="1"/>
</dbReference>
<dbReference type="FunFam" id="3.30.70.20:FF:000010">
    <property type="entry name" value="Respiratory nitrate reductase beta subunit"/>
    <property type="match status" value="1"/>
</dbReference>
<dbReference type="InterPro" id="IPR029263">
    <property type="entry name" value="Nitr_red_bet_C"/>
</dbReference>
<dbReference type="STRING" id="1120923.SAMN02746095_03424"/>
<sequence>MKIRAQVAMVLNLDKCIGCHTCSVTCKNVWTSREGVEYAWFNNVETKPGLGFPREWENQKRWNGGWRRLKDGTIQPRIGAKWRVLANIFSNPDLPEIDDYYEPFTFDYEHLYAAPEMEATPTARPRSLISGEQIEKIEHGPNWEEILGGEFEKRSVDYNFDGVQKEIYGQFENTFMMYLPRLCEHCLNPACVAACPSGAIYKRDEDGIVLIDQDKCRGWRMCVSGCPYKKIYYNWKSGKSEKCIFCYPRIEAGEPTVCSETCVGRIRNLGVVLYDADRIEDAASAPEEKNLYASQLSIFLDPHDAEVIRQARADGVPEDWLVAARRSPVWKLAMEWKIAFPLHPEYRTLPMVWYVPPLSPITAASNAGKITECDGMPDVRSLRIPLRYLANLLTAGDEAPIAQALERMLAMRAYMRAKTVDGVVDARIPARVGLNTAQIEDMYQLMAIANYEDRFVIPSTHREAGENAFDLRGGCGFSFGNGCAGGEKRPSLFGSPSHRPVPIAPDWA</sequence>
<dbReference type="GO" id="GO:0051539">
    <property type="term" value="F:4 iron, 4 sulfur cluster binding"/>
    <property type="evidence" value="ECO:0007669"/>
    <property type="project" value="UniProtKB-KW"/>
</dbReference>
<proteinExistence type="predicted"/>
<comment type="cofactor">
    <cofactor evidence="2">
        <name>[4Fe-4S] cluster</name>
        <dbReference type="ChEBI" id="CHEBI:49883"/>
    </cofactor>
</comment>
<feature type="domain" description="4Fe-4S ferredoxin-type" evidence="12">
    <location>
        <begin position="7"/>
        <end position="35"/>
    </location>
</feature>
<dbReference type="Gene3D" id="3.30.70.20">
    <property type="match status" value="3"/>
</dbReference>
<dbReference type="FunFam" id="3.30.70.20:FF:000005">
    <property type="entry name" value="Respiratory nitrate reductase beta subunit"/>
    <property type="match status" value="1"/>
</dbReference>
<evidence type="ECO:0000256" key="4">
    <source>
        <dbReference type="ARBA" id="ARBA00022448"/>
    </source>
</evidence>